<keyword evidence="4" id="KW-0509">mRNA transport</keyword>
<feature type="domain" description="RRM" evidence="8">
    <location>
        <begin position="81"/>
        <end position="156"/>
    </location>
</feature>
<dbReference type="InterPro" id="IPR012677">
    <property type="entry name" value="Nucleotide-bd_a/b_plait_sf"/>
</dbReference>
<dbReference type="GO" id="GO:0051028">
    <property type="term" value="P:mRNA transport"/>
    <property type="evidence" value="ECO:0007669"/>
    <property type="project" value="UniProtKB-KW"/>
</dbReference>
<evidence type="ECO:0000256" key="7">
    <source>
        <dbReference type="SAM" id="MobiDB-lite"/>
    </source>
</evidence>
<feature type="region of interest" description="Disordered" evidence="7">
    <location>
        <begin position="160"/>
        <end position="187"/>
    </location>
</feature>
<evidence type="ECO:0000313" key="9">
    <source>
        <dbReference type="Proteomes" id="UP000515159"/>
    </source>
</evidence>
<name>A0A6P8PF15_GEOSA</name>
<dbReference type="Gene3D" id="3.30.1370.10">
    <property type="entry name" value="K Homology domain, type 1"/>
    <property type="match status" value="2"/>
</dbReference>
<feature type="domain" description="RRM" evidence="8">
    <location>
        <begin position="2"/>
        <end position="75"/>
    </location>
</feature>
<evidence type="ECO:0000256" key="1">
    <source>
        <dbReference type="ARBA" id="ARBA00009094"/>
    </source>
</evidence>
<dbReference type="Pfam" id="PF00076">
    <property type="entry name" value="RRM_1"/>
    <property type="match status" value="2"/>
</dbReference>
<dbReference type="InterPro" id="IPR004088">
    <property type="entry name" value="KH_dom_type_1"/>
</dbReference>
<dbReference type="CDD" id="cd22499">
    <property type="entry name" value="KH-I_IGF2BP1_rpt4"/>
    <property type="match status" value="1"/>
</dbReference>
<evidence type="ECO:0000313" key="10">
    <source>
        <dbReference type="RefSeq" id="XP_033773343.1"/>
    </source>
</evidence>
<dbReference type="Gene3D" id="3.30.310.210">
    <property type="match status" value="1"/>
</dbReference>
<dbReference type="SMART" id="SM00360">
    <property type="entry name" value="RRM"/>
    <property type="match status" value="2"/>
</dbReference>
<dbReference type="Pfam" id="PF00013">
    <property type="entry name" value="KH_1"/>
    <property type="match status" value="4"/>
</dbReference>
<evidence type="ECO:0000256" key="3">
    <source>
        <dbReference type="ARBA" id="ARBA00022737"/>
    </source>
</evidence>
<dbReference type="RefSeq" id="XP_033773343.1">
    <property type="nucleotide sequence ID" value="XM_033917452.1"/>
</dbReference>
<dbReference type="Proteomes" id="UP000515159">
    <property type="component" value="Chromosome 13"/>
</dbReference>
<dbReference type="PROSITE" id="PS50084">
    <property type="entry name" value="KH_TYPE_1"/>
    <property type="match status" value="4"/>
</dbReference>
<dbReference type="AlphaFoldDB" id="A0A6P8PF15"/>
<dbReference type="PANTHER" id="PTHR10288">
    <property type="entry name" value="KH DOMAIN CONTAINING RNA BINDING PROTEIN"/>
    <property type="match status" value="1"/>
</dbReference>
<gene>
    <name evidence="10" type="primary">IGF2BP1</name>
</gene>
<feature type="region of interest" description="Disordered" evidence="7">
    <location>
        <begin position="549"/>
        <end position="568"/>
    </location>
</feature>
<protein>
    <submittedName>
        <fullName evidence="10">Insulin-like growth factor 2 mRNA-binding protein 1 isoform X2</fullName>
    </submittedName>
</protein>
<dbReference type="SMART" id="SM00322">
    <property type="entry name" value="KH"/>
    <property type="match status" value="4"/>
</dbReference>
<dbReference type="PROSITE" id="PS50102">
    <property type="entry name" value="RRM"/>
    <property type="match status" value="2"/>
</dbReference>
<evidence type="ECO:0000256" key="4">
    <source>
        <dbReference type="ARBA" id="ARBA00022816"/>
    </source>
</evidence>
<dbReference type="GO" id="GO:0006417">
    <property type="term" value="P:regulation of translation"/>
    <property type="evidence" value="ECO:0007669"/>
    <property type="project" value="UniProtKB-KW"/>
</dbReference>
<dbReference type="InterPro" id="IPR004087">
    <property type="entry name" value="KH_dom"/>
</dbReference>
<keyword evidence="6" id="KW-0694">RNA-binding</keyword>
<dbReference type="SUPFAM" id="SSF54928">
    <property type="entry name" value="RNA-binding domain, RBD"/>
    <property type="match status" value="1"/>
</dbReference>
<dbReference type="Gene3D" id="3.30.70.330">
    <property type="match status" value="2"/>
</dbReference>
<dbReference type="FunFam" id="3.30.70.330:FF:000203">
    <property type="entry name" value="insulin-like growth factor 2 mRNA-binding protein 1"/>
    <property type="match status" value="1"/>
</dbReference>
<dbReference type="InterPro" id="IPR036612">
    <property type="entry name" value="KH_dom_type_1_sf"/>
</dbReference>
<comment type="similarity">
    <text evidence="1">Belongs to the RRM IMP/VICKZ family.</text>
</comment>
<evidence type="ECO:0000256" key="5">
    <source>
        <dbReference type="ARBA" id="ARBA00022845"/>
    </source>
</evidence>
<dbReference type="CDD" id="cd22496">
    <property type="entry name" value="KH-I_IGF2BP1_rpt3"/>
    <property type="match status" value="1"/>
</dbReference>
<proteinExistence type="inferred from homology"/>
<organism evidence="9 10">
    <name type="scientific">Geotrypetes seraphini</name>
    <name type="common">Gaboon caecilian</name>
    <name type="synonym">Caecilia seraphini</name>
    <dbReference type="NCBI Taxonomy" id="260995"/>
    <lineage>
        <taxon>Eukaryota</taxon>
        <taxon>Metazoa</taxon>
        <taxon>Chordata</taxon>
        <taxon>Craniata</taxon>
        <taxon>Vertebrata</taxon>
        <taxon>Euteleostomi</taxon>
        <taxon>Amphibia</taxon>
        <taxon>Gymnophiona</taxon>
        <taxon>Geotrypetes</taxon>
    </lineage>
</organism>
<accession>A0A6P8PF15</accession>
<dbReference type="InterPro" id="IPR000504">
    <property type="entry name" value="RRM_dom"/>
</dbReference>
<keyword evidence="9" id="KW-1185">Reference proteome</keyword>
<dbReference type="CTD" id="10642"/>
<evidence type="ECO:0000256" key="2">
    <source>
        <dbReference type="ARBA" id="ARBA00022448"/>
    </source>
</evidence>
<dbReference type="FunFam" id="3.30.1370.10:FF:000026">
    <property type="entry name" value="Insulin-like growth factor 2 mRNA-binding protein 3"/>
    <property type="match status" value="1"/>
</dbReference>
<dbReference type="InterPro" id="IPR035979">
    <property type="entry name" value="RBD_domain_sf"/>
</dbReference>
<keyword evidence="3" id="KW-0677">Repeat</keyword>
<keyword evidence="5" id="KW-0810">Translation regulation</keyword>
<dbReference type="GO" id="GO:0003723">
    <property type="term" value="F:RNA binding"/>
    <property type="evidence" value="ECO:0007669"/>
    <property type="project" value="UniProtKB-UniRule"/>
</dbReference>
<dbReference type="CDD" id="cd12628">
    <property type="entry name" value="RRM2_IGF2BP1"/>
    <property type="match status" value="1"/>
</dbReference>
<reference evidence="10" key="1">
    <citation type="submission" date="2025-08" db="UniProtKB">
        <authorList>
            <consortium name="RefSeq"/>
        </authorList>
    </citation>
    <scope>IDENTIFICATION</scope>
</reference>
<dbReference type="SUPFAM" id="SSF54791">
    <property type="entry name" value="Eukaryotic type KH-domain (KH-domain type I)"/>
    <property type="match status" value="4"/>
</dbReference>
<evidence type="ECO:0000259" key="8">
    <source>
        <dbReference type="PROSITE" id="PS50102"/>
    </source>
</evidence>
<dbReference type="FunFam" id="3.30.310.210:FF:000001">
    <property type="entry name" value="insulin-like growth factor 2 mRNA-binding protein 1 isoform X1"/>
    <property type="match status" value="1"/>
</dbReference>
<dbReference type="GeneID" id="117347083"/>
<sequence length="568" mass="62878">MNKLYIGNLSEKVTAADLEKLFNEEQIPFSGHFLLKGGYAFVDCPDEDWAMKAIESFSGKVELHGKHLEIEHSVPKKQRSRKIQIRNIPPQLRWEVLDGLLAQYGLVENCEQVNTDSETAVVNVTYAKQEHARRAIMKLNGHQMDNYVLKVSYIPDEQSLSSAENGRRPAFRSRGGIRQESPVPAATPVKQPVDIPLRLLVPTQFIGAIIGKEGATIRNITKQTQSKKENSGAAEKAISIHSTPEGCSAACRMIWDIMQREAKETKIADEVPLKILAHNNFVGRLIGKEGRNLKKVEQDSETKITISPLQDLTLYNPERTITVKGTSDNCFKAEQEIMKKVREAYESDVTAMNLQSHLIPGLNLAAVGLFPASSSAMPSSPSGVFNAYMQPLEQETVHVFIPAQAVGAVIGKKGQHIKQLSRYASASIKIAPPETPDSKVRMVIITGPPEAQFKAQGRIYGKLKEENFFGPKEEVKLETHIKVPASAAGRVIGKGGKTVNELQNLTAAEVVVPRDQSPDENEQVIVKITGHFYASQLAQRKIRDILAQMKQKQKGQSNQAQARRTRST</sequence>
<dbReference type="InterPro" id="IPR034842">
    <property type="entry name" value="IGF2BP1_RRM2"/>
</dbReference>
<keyword evidence="2" id="KW-0813">Transport</keyword>
<evidence type="ECO:0000256" key="6">
    <source>
        <dbReference type="PROSITE-ProRule" id="PRU00176"/>
    </source>
</evidence>